<keyword evidence="2" id="KW-1185">Reference proteome</keyword>
<dbReference type="Proteomes" id="UP000586305">
    <property type="component" value="Unassembled WGS sequence"/>
</dbReference>
<gene>
    <name evidence="1" type="ORF">HG263_03580</name>
</gene>
<evidence type="ECO:0000313" key="2">
    <source>
        <dbReference type="Proteomes" id="UP000586305"/>
    </source>
</evidence>
<dbReference type="RefSeq" id="WP_171624687.1">
    <property type="nucleotide sequence ID" value="NZ_JABBPG010000001.1"/>
</dbReference>
<evidence type="ECO:0000313" key="1">
    <source>
        <dbReference type="EMBL" id="NOU49623.1"/>
    </source>
</evidence>
<reference evidence="1 2" key="1">
    <citation type="submission" date="2020-04" db="EMBL/GenBank/DDBJ databases">
        <title>Pseudoalteromonas caenipelagi sp. nov., isolated from a tidal flat.</title>
        <authorList>
            <person name="Park S."/>
            <person name="Yoon J.-H."/>
        </authorList>
    </citation>
    <scope>NUCLEOTIDE SEQUENCE [LARGE SCALE GENOMIC DNA]</scope>
    <source>
        <strain evidence="1 2">JBTF-M23</strain>
    </source>
</reference>
<name>A0A849VAH3_9GAMM</name>
<sequence length="310" mass="35735">MTISYQSAQQTMQEINQALMPKQADSPFTILPFTDDYLDRRHMIYQTLDDQVLDKGQLDELNYLKIQERYPERYIMWPASVNVLKNALLHGLNDDDIDNWLLNVIAKLEEAKESKIYLSRIELSRLNEYLAKQAKGSELVSYLDTYKPRSGIGLYQLPNGKEWYQSKLNFYYTEAVSPSNLLAQVQHQLADKFINSREYAEHLTEENSNYALGMIKTRCQELKPGLNWLDDYVNLPATVANCQFTLTKQEQALLLALMEVDLGIHYQGWSLKQATVTLQSRLKLTEQQAYSLIEGVALHPASVITFLPKI</sequence>
<comment type="caution">
    <text evidence="1">The sequence shown here is derived from an EMBL/GenBank/DDBJ whole genome shotgun (WGS) entry which is preliminary data.</text>
</comment>
<dbReference type="EMBL" id="JABBPG010000001">
    <property type="protein sequence ID" value="NOU49623.1"/>
    <property type="molecule type" value="Genomic_DNA"/>
</dbReference>
<organism evidence="1 2">
    <name type="scientific">Pseudoalteromonas caenipelagi</name>
    <dbReference type="NCBI Taxonomy" id="2726988"/>
    <lineage>
        <taxon>Bacteria</taxon>
        <taxon>Pseudomonadati</taxon>
        <taxon>Pseudomonadota</taxon>
        <taxon>Gammaproteobacteria</taxon>
        <taxon>Alteromonadales</taxon>
        <taxon>Pseudoalteromonadaceae</taxon>
        <taxon>Pseudoalteromonas</taxon>
    </lineage>
</organism>
<dbReference type="AlphaFoldDB" id="A0A849VAH3"/>
<accession>A0A849VAH3</accession>
<proteinExistence type="predicted"/>
<protein>
    <submittedName>
        <fullName evidence="1">Uncharacterized protein</fullName>
    </submittedName>
</protein>